<feature type="transmembrane region" description="Helical" evidence="2">
    <location>
        <begin position="381"/>
        <end position="402"/>
    </location>
</feature>
<dbReference type="Proteomes" id="UP000192428">
    <property type="component" value="Unassembled WGS sequence"/>
</dbReference>
<protein>
    <submittedName>
        <fullName evidence="3">Uncharacterized protein</fullName>
    </submittedName>
</protein>
<keyword evidence="2" id="KW-0472">Membrane</keyword>
<dbReference type="EMBL" id="LNVF01000007">
    <property type="protein sequence ID" value="ORJ28109.1"/>
    <property type="molecule type" value="Genomic_DNA"/>
</dbReference>
<sequence length="455" mass="53674">MGSYPVDFALNCPKCKTEISGKIEFEPFDINLNNAQVINEDTPNYKELTNFPIWCLEISAEFPTKKMHLRKDILDGFSPFMAQMVRMDKKNDLTDLKKMQATGKFADFVREKKLDNFVRLYNLYWNRQDKYLYSELKKLLREYEGLTPITDVKNIADATMVLHQLFLTTSGISIILGEDSLSEFTELSKQIYKQEQKREELLNYIEYIESRLDTIEKSAFDKIIAFAKISHILIPVVTLMNIRNFEDLDQKQYGISVAYFKELNEFYASSYEWILDNINIVIALNNIFERENYKQCYNGKDYIDDLEKITNKYQKVNQHTPEQAYLNISEQFSKPVNSLNNKIRNAIQHYSSHVDVDSHEIIFEDKYGGRVRQEKYSIIDFAQLCIVNLSLIFYILEIIYTFRKLKLITDGIIPTIYWMKSDEISKVMSNNKPGSNREKKLKKRIRKKRKVAKRK</sequence>
<feature type="region of interest" description="Disordered" evidence="1">
    <location>
        <begin position="428"/>
        <end position="455"/>
    </location>
</feature>
<name>A0A1X0WMY3_STROR</name>
<evidence type="ECO:0000256" key="1">
    <source>
        <dbReference type="SAM" id="MobiDB-lite"/>
    </source>
</evidence>
<organism evidence="3 4">
    <name type="scientific">Streptococcus oralis subsp. tigurinus</name>
    <dbReference type="NCBI Taxonomy" id="1077464"/>
    <lineage>
        <taxon>Bacteria</taxon>
        <taxon>Bacillati</taxon>
        <taxon>Bacillota</taxon>
        <taxon>Bacilli</taxon>
        <taxon>Lactobacillales</taxon>
        <taxon>Streptococcaceae</taxon>
        <taxon>Streptococcus</taxon>
    </lineage>
</organism>
<dbReference type="AlphaFoldDB" id="A0A1X0WMY3"/>
<feature type="compositionally biased region" description="Basic residues" evidence="1">
    <location>
        <begin position="439"/>
        <end position="455"/>
    </location>
</feature>
<proteinExistence type="predicted"/>
<evidence type="ECO:0000256" key="2">
    <source>
        <dbReference type="SAM" id="Phobius"/>
    </source>
</evidence>
<reference evidence="3 4" key="1">
    <citation type="journal article" date="2016" name="PLoS ONE">
        <title>Comparative Genomics Analysis of Streptococcus tigurinus Strains Identifies Genetic Elements Specifically and Uniquely Present in Highly Virulent Strains.</title>
        <authorList>
            <person name="Diene S.M."/>
            <person name="Francois P."/>
            <person name="Zbinden A."/>
            <person name="Entenza J.M."/>
            <person name="Resch G."/>
        </authorList>
    </citation>
    <scope>NUCLEOTIDE SEQUENCE [LARGE SCALE GENOMIC DNA]</scope>
    <source>
        <strain evidence="3 4">AZ_8</strain>
    </source>
</reference>
<evidence type="ECO:0000313" key="3">
    <source>
        <dbReference type="EMBL" id="ORJ28109.1"/>
    </source>
</evidence>
<evidence type="ECO:0000313" key="4">
    <source>
        <dbReference type="Proteomes" id="UP000192428"/>
    </source>
</evidence>
<keyword evidence="2" id="KW-1133">Transmembrane helix</keyword>
<accession>A0A1X0WMY3</accession>
<keyword evidence="2" id="KW-0812">Transmembrane</keyword>
<comment type="caution">
    <text evidence="3">The sequence shown here is derived from an EMBL/GenBank/DDBJ whole genome shotgun (WGS) entry which is preliminary data.</text>
</comment>
<gene>
    <name evidence="3" type="ORF">ATE34_10370</name>
</gene>